<dbReference type="InterPro" id="IPR015683">
    <property type="entry name" value="Ionotropic_Glu_rcpt"/>
</dbReference>
<evidence type="ECO:0000256" key="13">
    <source>
        <dbReference type="PIRNR" id="PIRNR037090"/>
    </source>
</evidence>
<name>A0A5N6Q970_9ROSI</name>
<evidence type="ECO:0000256" key="5">
    <source>
        <dbReference type="ARBA" id="ARBA00022729"/>
    </source>
</evidence>
<dbReference type="Gene3D" id="1.10.287.70">
    <property type="match status" value="1"/>
</dbReference>
<gene>
    <name evidence="17" type="ORF">FH972_000560</name>
</gene>
<evidence type="ECO:0000313" key="18">
    <source>
        <dbReference type="Proteomes" id="UP000327013"/>
    </source>
</evidence>
<dbReference type="EMBL" id="CM017321">
    <property type="protein sequence ID" value="KAE7995792.1"/>
    <property type="molecule type" value="Genomic_DNA"/>
</dbReference>
<evidence type="ECO:0000256" key="11">
    <source>
        <dbReference type="ARBA" id="ARBA00023286"/>
    </source>
</evidence>
<dbReference type="FunFam" id="3.40.50.2300:FF:000188">
    <property type="entry name" value="Glutamate receptor"/>
    <property type="match status" value="1"/>
</dbReference>
<evidence type="ECO:0000256" key="7">
    <source>
        <dbReference type="ARBA" id="ARBA00023065"/>
    </source>
</evidence>
<evidence type="ECO:0000256" key="14">
    <source>
        <dbReference type="PIRSR" id="PIRSR037090-50"/>
    </source>
</evidence>
<keyword evidence="3 13" id="KW-0813">Transport</keyword>
<dbReference type="PIRSF" id="PIRSF037090">
    <property type="entry name" value="Iontro_Glu-like_rcpt_pln"/>
    <property type="match status" value="1"/>
</dbReference>
<keyword evidence="7 13" id="KW-0406">Ion transport</keyword>
<keyword evidence="18" id="KW-1185">Reference proteome</keyword>
<dbReference type="PANTHER" id="PTHR18966">
    <property type="entry name" value="IONOTROPIC GLUTAMATE RECEPTOR"/>
    <property type="match status" value="1"/>
</dbReference>
<dbReference type="Pfam" id="PF01094">
    <property type="entry name" value="ANF_receptor"/>
    <property type="match status" value="1"/>
</dbReference>
<evidence type="ECO:0000259" key="16">
    <source>
        <dbReference type="SMART" id="SM00079"/>
    </source>
</evidence>
<evidence type="ECO:0000256" key="1">
    <source>
        <dbReference type="ARBA" id="ARBA00004141"/>
    </source>
</evidence>
<evidence type="ECO:0000256" key="12">
    <source>
        <dbReference type="ARBA" id="ARBA00023303"/>
    </source>
</evidence>
<feature type="domain" description="Ionotropic glutamate receptor C-terminal" evidence="16">
    <location>
        <begin position="464"/>
        <end position="798"/>
    </location>
</feature>
<keyword evidence="12 13" id="KW-0407">Ion channel</keyword>
<evidence type="ECO:0000256" key="6">
    <source>
        <dbReference type="ARBA" id="ARBA00022989"/>
    </source>
</evidence>
<feature type="disulfide bond" evidence="14">
    <location>
        <begin position="746"/>
        <end position="802"/>
    </location>
</feature>
<dbReference type="SUPFAM" id="SSF53822">
    <property type="entry name" value="Periplasmic binding protein-like I"/>
    <property type="match status" value="1"/>
</dbReference>
<feature type="transmembrane region" description="Helical" evidence="15">
    <location>
        <begin position="642"/>
        <end position="665"/>
    </location>
</feature>
<dbReference type="FunFam" id="3.40.190.10:FF:000039">
    <property type="entry name" value="Glutamate receptor"/>
    <property type="match status" value="1"/>
</dbReference>
<dbReference type="SMART" id="SM00079">
    <property type="entry name" value="PBPe"/>
    <property type="match status" value="1"/>
</dbReference>
<keyword evidence="14" id="KW-1015">Disulfide bond</keyword>
<evidence type="ECO:0000256" key="2">
    <source>
        <dbReference type="ARBA" id="ARBA00008685"/>
    </source>
</evidence>
<dbReference type="Pfam" id="PF00060">
    <property type="entry name" value="Lig_chan"/>
    <property type="match status" value="1"/>
</dbReference>
<protein>
    <recommendedName>
        <fullName evidence="13">Glutamate receptor</fullName>
    </recommendedName>
</protein>
<dbReference type="SUPFAM" id="SSF53850">
    <property type="entry name" value="Periplasmic binding protein-like II"/>
    <property type="match status" value="1"/>
</dbReference>
<evidence type="ECO:0000256" key="4">
    <source>
        <dbReference type="ARBA" id="ARBA00022692"/>
    </source>
</evidence>
<feature type="transmembrane region" description="Helical" evidence="15">
    <location>
        <begin position="12"/>
        <end position="35"/>
    </location>
</feature>
<evidence type="ECO:0000256" key="10">
    <source>
        <dbReference type="ARBA" id="ARBA00023180"/>
    </source>
</evidence>
<dbReference type="GO" id="GO:0015276">
    <property type="term" value="F:ligand-gated monoatomic ion channel activity"/>
    <property type="evidence" value="ECO:0007669"/>
    <property type="project" value="InterPro"/>
</dbReference>
<accession>A0A5N6Q970</accession>
<reference evidence="17 18" key="1">
    <citation type="submission" date="2019-06" db="EMBL/GenBank/DDBJ databases">
        <title>A chromosomal-level reference genome of Carpinus fangiana (Coryloideae, Betulaceae).</title>
        <authorList>
            <person name="Yang X."/>
            <person name="Wang Z."/>
            <person name="Zhang L."/>
            <person name="Hao G."/>
            <person name="Liu J."/>
            <person name="Yang Y."/>
        </authorList>
    </citation>
    <scope>NUCLEOTIDE SEQUENCE [LARGE SCALE GENOMIC DNA]</scope>
    <source>
        <strain evidence="17">Cfa_2016G</strain>
        <tissue evidence="17">Leaf</tissue>
    </source>
</reference>
<keyword evidence="8 13" id="KW-0472">Membrane</keyword>
<keyword evidence="10" id="KW-0325">Glycoprotein</keyword>
<comment type="function">
    <text evidence="13">Glutamate-gated receptor that probably acts as non-selective cation channel.</text>
</comment>
<comment type="similarity">
    <text evidence="2 13">Belongs to the glutamate-gated ion channel (TC 1.A.10.1) family.</text>
</comment>
<organism evidence="17 18">
    <name type="scientific">Carpinus fangiana</name>
    <dbReference type="NCBI Taxonomy" id="176857"/>
    <lineage>
        <taxon>Eukaryota</taxon>
        <taxon>Viridiplantae</taxon>
        <taxon>Streptophyta</taxon>
        <taxon>Embryophyta</taxon>
        <taxon>Tracheophyta</taxon>
        <taxon>Spermatophyta</taxon>
        <taxon>Magnoliopsida</taxon>
        <taxon>eudicotyledons</taxon>
        <taxon>Gunneridae</taxon>
        <taxon>Pentapetalae</taxon>
        <taxon>rosids</taxon>
        <taxon>fabids</taxon>
        <taxon>Fagales</taxon>
        <taxon>Betulaceae</taxon>
        <taxon>Carpinus</taxon>
    </lineage>
</organism>
<dbReference type="Gene3D" id="3.40.50.2300">
    <property type="match status" value="2"/>
</dbReference>
<dbReference type="Gene3D" id="3.40.190.10">
    <property type="entry name" value="Periplasmic binding protein-like II"/>
    <property type="match status" value="2"/>
</dbReference>
<dbReference type="InterPro" id="IPR001320">
    <property type="entry name" value="Iontro_rcpt_C"/>
</dbReference>
<evidence type="ECO:0000256" key="8">
    <source>
        <dbReference type="ARBA" id="ARBA00023136"/>
    </source>
</evidence>
<dbReference type="CDD" id="cd19990">
    <property type="entry name" value="PBP1_GABAb_receptor_plant"/>
    <property type="match status" value="1"/>
</dbReference>
<sequence>MQYRQMQVTSGVPRAWLLLFSPALIFVLLTVIFFYGAEANNNEVTGIGVIIDVKTHMGKEEKTAMEIAAQNYNNTSKTHKVLLHFPDALKVAAAASIAEELIREKKVKVIIGMHTWQEAAIVADIGRQAHVPVISFGAAAINPPKTSLRWPYLIQMAKNGSEQTKCIADIVQAYNWQRVIAIYEDEPYGGDSGKLAILSEALRNVTTEIEYRLVLPPHSLVSDPEHVVHEKLDKLLNKTKSRVFIVLQSSLEMATHLFREAKQMGLVGNDSAWIIADNIADLLHSVNDSVISSMEGALGIKTNYYSENHHFHAQFQKVFRSEYPEENNSYPGIYALRAYDSIGIVIQAIEKMGSNITSTPKMLENMLSSNFSGLSGKIHFEAGQLTDTNNALTIINVVGNNRKGYKEIGLWTPELGFRKSEEKNGSENVFNTLKTLAGRQIIWPGHLNRTPKGWEMPTSAKPLKIGVPGRATFDEFVKVEYMEKPTNYSGFCIEIFFKLLELLEYDLPWKFEAYNGSYTDLVYLVYNKTYDAVIGDVTIITDRLQYADFTLPYAESGLAMIVPAKPEGSPLTFTKPFTWSMWAVTGALLLYTMIIVWLLERQSNPEFGGTWKNQISTALWFTFSSLFFAHKEKVHNNLTRTVVAVWLFLVLILTSSYTASLSAMLTVQQLQPNVTDIEWLKTKNLRVGCDGVSFVRKYLENVLNFKPENILNVSSEDGYPKEFESNNISAAFLELPYEKVFLDKYCKRFTGTIRAARFGGLGFAFQKGSPFARDFSEAILKLSEMGDLKSLQEKWLTPSHECSPNITFSEPQRLGFRSFEVLYLLSVATSAICLVLSVISHRRQHQVANQVASEGNVTPGDESVWKMVRLVRYLSIKNPQRTPALADTNDSLLKKTAKLVKYFYIKNQRSARIRANTSGMNETR</sequence>
<dbReference type="Proteomes" id="UP000327013">
    <property type="component" value="Chromosome 1"/>
</dbReference>
<feature type="transmembrane region" description="Helical" evidence="15">
    <location>
        <begin position="579"/>
        <end position="599"/>
    </location>
</feature>
<dbReference type="InterPro" id="IPR001828">
    <property type="entry name" value="ANF_lig-bd_rcpt"/>
</dbReference>
<dbReference type="GO" id="GO:0016020">
    <property type="term" value="C:membrane"/>
    <property type="evidence" value="ECO:0007669"/>
    <property type="project" value="UniProtKB-SubCell"/>
</dbReference>
<evidence type="ECO:0000313" key="17">
    <source>
        <dbReference type="EMBL" id="KAE7995792.1"/>
    </source>
</evidence>
<keyword evidence="4 15" id="KW-0812">Transmembrane</keyword>
<evidence type="ECO:0000256" key="9">
    <source>
        <dbReference type="ARBA" id="ARBA00023170"/>
    </source>
</evidence>
<keyword evidence="6 15" id="KW-1133">Transmembrane helix</keyword>
<dbReference type="OrthoDB" id="5984008at2759"/>
<proteinExistence type="inferred from homology"/>
<dbReference type="InterPro" id="IPR044440">
    <property type="entry name" value="GABAb_receptor_plant_PBP1"/>
</dbReference>
<evidence type="ECO:0000256" key="3">
    <source>
        <dbReference type="ARBA" id="ARBA00022448"/>
    </source>
</evidence>
<dbReference type="InterPro" id="IPR028082">
    <property type="entry name" value="Peripla_BP_I"/>
</dbReference>
<evidence type="ECO:0000256" key="15">
    <source>
        <dbReference type="SAM" id="Phobius"/>
    </source>
</evidence>
<dbReference type="AlphaFoldDB" id="A0A5N6Q970"/>
<keyword evidence="9 13" id="KW-0675">Receptor</keyword>
<dbReference type="InterPro" id="IPR017103">
    <property type="entry name" value="Iontropic_Glu_rcpt_pln"/>
</dbReference>
<dbReference type="CDD" id="cd13686">
    <property type="entry name" value="GluR_Plant"/>
    <property type="match status" value="1"/>
</dbReference>
<keyword evidence="11 13" id="KW-1071">Ligand-gated ion channel</keyword>
<comment type="subcellular location">
    <subcellularLocation>
        <location evidence="1">Membrane</location>
        <topology evidence="1">Multi-pass membrane protein</topology>
    </subcellularLocation>
</comment>
<keyword evidence="5" id="KW-0732">Signal</keyword>
<dbReference type="FunFam" id="3.40.190.10:FF:000054">
    <property type="entry name" value="Glutamate receptor"/>
    <property type="match status" value="1"/>
</dbReference>
<dbReference type="FunFam" id="1.10.287.70:FF:000172">
    <property type="entry name" value="Glutamate receptor"/>
    <property type="match status" value="1"/>
</dbReference>
<feature type="transmembrane region" description="Helical" evidence="15">
    <location>
        <begin position="821"/>
        <end position="839"/>
    </location>
</feature>